<proteinExistence type="predicted"/>
<dbReference type="Pfam" id="PF13613">
    <property type="entry name" value="HTH_Tnp_4"/>
    <property type="match status" value="1"/>
</dbReference>
<comment type="caution">
    <text evidence="9">The sequence shown here is derived from an EMBL/GenBank/DDBJ whole genome shotgun (WGS) entry which is preliminary data.</text>
</comment>
<keyword evidence="5 6" id="KW-0238">DNA-binding</keyword>
<evidence type="ECO:0000256" key="2">
    <source>
        <dbReference type="ARBA" id="ARBA00022723"/>
    </source>
</evidence>
<dbReference type="EMBL" id="JAVRBK010000001">
    <property type="protein sequence ID" value="KAK5649444.1"/>
    <property type="molecule type" value="Genomic_DNA"/>
</dbReference>
<accession>A0AAN7VU15</accession>
<dbReference type="InterPro" id="IPR006612">
    <property type="entry name" value="THAP_Znf"/>
</dbReference>
<dbReference type="Proteomes" id="UP001329430">
    <property type="component" value="Chromosome 1"/>
</dbReference>
<dbReference type="PROSITE" id="PS50950">
    <property type="entry name" value="ZF_THAP"/>
    <property type="match status" value="1"/>
</dbReference>
<organism evidence="9 10">
    <name type="scientific">Pyrocoelia pectoralis</name>
    <dbReference type="NCBI Taxonomy" id="417401"/>
    <lineage>
        <taxon>Eukaryota</taxon>
        <taxon>Metazoa</taxon>
        <taxon>Ecdysozoa</taxon>
        <taxon>Arthropoda</taxon>
        <taxon>Hexapoda</taxon>
        <taxon>Insecta</taxon>
        <taxon>Pterygota</taxon>
        <taxon>Neoptera</taxon>
        <taxon>Endopterygota</taxon>
        <taxon>Coleoptera</taxon>
        <taxon>Polyphaga</taxon>
        <taxon>Elateriformia</taxon>
        <taxon>Elateroidea</taxon>
        <taxon>Lampyridae</taxon>
        <taxon>Lampyrinae</taxon>
        <taxon>Pyrocoelia</taxon>
    </lineage>
</organism>
<keyword evidence="2" id="KW-0479">Metal-binding</keyword>
<evidence type="ECO:0000256" key="3">
    <source>
        <dbReference type="ARBA" id="ARBA00022771"/>
    </source>
</evidence>
<evidence type="ECO:0000256" key="4">
    <source>
        <dbReference type="ARBA" id="ARBA00022833"/>
    </source>
</evidence>
<feature type="compositionally biased region" description="Polar residues" evidence="7">
    <location>
        <begin position="95"/>
        <end position="104"/>
    </location>
</feature>
<keyword evidence="3 6" id="KW-0863">Zinc-finger</keyword>
<feature type="region of interest" description="Disordered" evidence="7">
    <location>
        <begin position="92"/>
        <end position="117"/>
    </location>
</feature>
<protein>
    <recommendedName>
        <fullName evidence="8">THAP-type domain-containing protein</fullName>
    </recommendedName>
</protein>
<dbReference type="SUPFAM" id="SSF57716">
    <property type="entry name" value="Glucocorticoid receptor-like (DNA-binding domain)"/>
    <property type="match status" value="1"/>
</dbReference>
<dbReference type="SMART" id="SM00692">
    <property type="entry name" value="DM3"/>
    <property type="match status" value="1"/>
</dbReference>
<sequence length="471" mass="53928">MDLRYSKSKNNCCVPQCSTTYIKNKFVSLHKFPTYSKVLFQKWVVVLKIGKRVTQHMKVCSLHFRDEDFILKGKARLKKGAVPSVNLPLRKHDSVGQSQSQISERQNRAKVRQQKQLESSHNAVIECTESLPSTLEVDREKETAVANLIYFKENTVKFCKTYEDKAVQVNVSEEYHTYHLDSLIDSNYKCSVLTGIKSLIIFNILVNYIESVSTSSNKSYLTSKQKVILTLMRLKLDISFRSLAVLFKITPKTAQSYFHTTLKLLSNLLKQLIIFPSKEEVLHNMPKCFEQYRSTRLILDCTEIPIQKSKCLSCRIKTYSFYKGKHTIKYLIGVAPSGLITVVSKGYGGRASDKEIFNAEQIIKKCDPGDSIMVDKGLLIQKECADYFVKLIQPPFLYKKKQFTKEDATKTASIARARVHVERVIQRIKIFKICQGTVLWSMLPYMDDVMYVIAGLINLSSPVLANDKFIT</sequence>
<dbReference type="AlphaFoldDB" id="A0AAN7VU15"/>
<evidence type="ECO:0000256" key="6">
    <source>
        <dbReference type="PROSITE-ProRule" id="PRU00309"/>
    </source>
</evidence>
<evidence type="ECO:0000313" key="10">
    <source>
        <dbReference type="Proteomes" id="UP001329430"/>
    </source>
</evidence>
<dbReference type="Gene3D" id="6.20.210.20">
    <property type="entry name" value="THAP domain"/>
    <property type="match status" value="1"/>
</dbReference>
<keyword evidence="10" id="KW-1185">Reference proteome</keyword>
<evidence type="ECO:0000313" key="9">
    <source>
        <dbReference type="EMBL" id="KAK5649444.1"/>
    </source>
</evidence>
<evidence type="ECO:0000256" key="5">
    <source>
        <dbReference type="ARBA" id="ARBA00023125"/>
    </source>
</evidence>
<keyword evidence="4" id="KW-0862">Zinc</keyword>
<dbReference type="InterPro" id="IPR027806">
    <property type="entry name" value="HARBI1_dom"/>
</dbReference>
<dbReference type="Pfam" id="PF05485">
    <property type="entry name" value="THAP"/>
    <property type="match status" value="1"/>
</dbReference>
<gene>
    <name evidence="9" type="ORF">RI129_000473</name>
</gene>
<dbReference type="SMART" id="SM00980">
    <property type="entry name" value="THAP"/>
    <property type="match status" value="1"/>
</dbReference>
<feature type="domain" description="THAP-type" evidence="8">
    <location>
        <begin position="8"/>
        <end position="86"/>
    </location>
</feature>
<reference evidence="9 10" key="1">
    <citation type="journal article" date="2024" name="Insects">
        <title>An Improved Chromosome-Level Genome Assembly of the Firefly Pyrocoelia pectoralis.</title>
        <authorList>
            <person name="Fu X."/>
            <person name="Meyer-Rochow V.B."/>
            <person name="Ballantyne L."/>
            <person name="Zhu X."/>
        </authorList>
    </citation>
    <scope>NUCLEOTIDE SEQUENCE [LARGE SCALE GENOMIC DNA]</scope>
    <source>
        <strain evidence="9">XCY_ONT2</strain>
    </source>
</reference>
<dbReference type="InterPro" id="IPR038441">
    <property type="entry name" value="THAP_Znf_sf"/>
</dbReference>
<comment type="cofactor">
    <cofactor evidence="1">
        <name>a divalent metal cation</name>
        <dbReference type="ChEBI" id="CHEBI:60240"/>
    </cofactor>
</comment>
<evidence type="ECO:0000259" key="8">
    <source>
        <dbReference type="PROSITE" id="PS50950"/>
    </source>
</evidence>
<dbReference type="PANTHER" id="PTHR23080:SF141">
    <property type="entry name" value="TRANSPOSASE HELIX-TURN-HELIX DOMAIN-CONTAINING PROTEIN"/>
    <property type="match status" value="1"/>
</dbReference>
<dbReference type="Pfam" id="PF13359">
    <property type="entry name" value="DDE_Tnp_4"/>
    <property type="match status" value="1"/>
</dbReference>
<dbReference type="InterPro" id="IPR027805">
    <property type="entry name" value="Transposase_HTH_dom"/>
</dbReference>
<dbReference type="PANTHER" id="PTHR23080">
    <property type="entry name" value="THAP DOMAIN PROTEIN"/>
    <property type="match status" value="1"/>
</dbReference>
<dbReference type="GO" id="GO:0003677">
    <property type="term" value="F:DNA binding"/>
    <property type="evidence" value="ECO:0007669"/>
    <property type="project" value="UniProtKB-UniRule"/>
</dbReference>
<dbReference type="GO" id="GO:0008270">
    <property type="term" value="F:zinc ion binding"/>
    <property type="evidence" value="ECO:0007669"/>
    <property type="project" value="UniProtKB-KW"/>
</dbReference>
<evidence type="ECO:0000256" key="1">
    <source>
        <dbReference type="ARBA" id="ARBA00001968"/>
    </source>
</evidence>
<evidence type="ECO:0000256" key="7">
    <source>
        <dbReference type="SAM" id="MobiDB-lite"/>
    </source>
</evidence>
<name>A0AAN7VU15_9COLE</name>